<dbReference type="AlphaFoldDB" id="A0A9W4SVC4"/>
<dbReference type="GO" id="GO:0003676">
    <property type="term" value="F:nucleic acid binding"/>
    <property type="evidence" value="ECO:0007669"/>
    <property type="project" value="InterPro"/>
</dbReference>
<comment type="caution">
    <text evidence="1">The sequence shown here is derived from an EMBL/GenBank/DDBJ whole genome shotgun (WGS) entry which is preliminary data.</text>
</comment>
<dbReference type="OrthoDB" id="2363668at2759"/>
<gene>
    <name evidence="1" type="ORF">FWILDA_LOCUS10739</name>
</gene>
<dbReference type="SUPFAM" id="SSF46689">
    <property type="entry name" value="Homeodomain-like"/>
    <property type="match status" value="1"/>
</dbReference>
<dbReference type="InterPro" id="IPR009057">
    <property type="entry name" value="Homeodomain-like_sf"/>
</dbReference>
<proteinExistence type="predicted"/>
<accession>A0A9W4SVC4</accession>
<organism evidence="1 2">
    <name type="scientific">Funneliformis geosporum</name>
    <dbReference type="NCBI Taxonomy" id="1117311"/>
    <lineage>
        <taxon>Eukaryota</taxon>
        <taxon>Fungi</taxon>
        <taxon>Fungi incertae sedis</taxon>
        <taxon>Mucoromycota</taxon>
        <taxon>Glomeromycotina</taxon>
        <taxon>Glomeromycetes</taxon>
        <taxon>Glomerales</taxon>
        <taxon>Glomeraceae</taxon>
        <taxon>Funneliformis</taxon>
    </lineage>
</organism>
<dbReference type="EMBL" id="CAMKVN010002829">
    <property type="protein sequence ID" value="CAI2182762.1"/>
    <property type="molecule type" value="Genomic_DNA"/>
</dbReference>
<dbReference type="Proteomes" id="UP001153678">
    <property type="component" value="Unassembled WGS sequence"/>
</dbReference>
<reference evidence="1" key="1">
    <citation type="submission" date="2022-08" db="EMBL/GenBank/DDBJ databases">
        <authorList>
            <person name="Kallberg Y."/>
            <person name="Tangrot J."/>
            <person name="Rosling A."/>
        </authorList>
    </citation>
    <scope>NUCLEOTIDE SEQUENCE</scope>
    <source>
        <strain evidence="1">Wild A</strain>
    </source>
</reference>
<dbReference type="InterPro" id="IPR036397">
    <property type="entry name" value="RNaseH_sf"/>
</dbReference>
<sequence>MELSLEKRYEIVFLRKHPAGPKFSFGFIAKQVKRYHENRDLSTSERSGQPCIISTKQDDKIIKMAEKERNITAIQIQEKMEERGVRISVETIRRRLLFRSIKHPPKVHVWECFSASGFGKLFCFQRNHNAEFMCTIYEQGLLASTSKLFGEASMKRRTATLIESDAGVRGSQILMTAT</sequence>
<evidence type="ECO:0000313" key="2">
    <source>
        <dbReference type="Proteomes" id="UP001153678"/>
    </source>
</evidence>
<dbReference type="Gene3D" id="3.30.420.10">
    <property type="entry name" value="Ribonuclease H-like superfamily/Ribonuclease H"/>
    <property type="match status" value="1"/>
</dbReference>
<protein>
    <submittedName>
        <fullName evidence="1">4927_t:CDS:1</fullName>
    </submittedName>
</protein>
<name>A0A9W4SVC4_9GLOM</name>
<keyword evidence="2" id="KW-1185">Reference proteome</keyword>
<feature type="non-terminal residue" evidence="1">
    <location>
        <position position="178"/>
    </location>
</feature>
<evidence type="ECO:0000313" key="1">
    <source>
        <dbReference type="EMBL" id="CAI2182762.1"/>
    </source>
</evidence>